<keyword evidence="3" id="KW-1185">Reference proteome</keyword>
<protein>
    <submittedName>
        <fullName evidence="2">Uncharacterized protein</fullName>
    </submittedName>
</protein>
<feature type="compositionally biased region" description="Basic and acidic residues" evidence="1">
    <location>
        <begin position="1"/>
        <end position="33"/>
    </location>
</feature>
<accession>A0ABR3B2G2</accession>
<evidence type="ECO:0000256" key="1">
    <source>
        <dbReference type="SAM" id="MobiDB-lite"/>
    </source>
</evidence>
<feature type="region of interest" description="Disordered" evidence="1">
    <location>
        <begin position="1"/>
        <end position="40"/>
    </location>
</feature>
<sequence length="201" mass="22794">MKEKKKDQKTEIIKPKAKDPKDKIAKRNTEMPKKYNASDGVRLNKPSNENHIIMTNRGISWKKSMARIRECLKAYKEINRKHSLNKDVFSFTKMPENYKIIGTARPKHLHLGSTFNHIQGHPSGKVFTSPRNILNAPCKCSLCCKPDTDPVSSLSISSKHKLTKGSTKSDEPTPIPDQSITTSTTDLIQNKTHILRPQTTY</sequence>
<comment type="caution">
    <text evidence="2">The sequence shown here is derived from an EMBL/GenBank/DDBJ whole genome shotgun (WGS) entry which is preliminary data.</text>
</comment>
<evidence type="ECO:0000313" key="3">
    <source>
        <dbReference type="Proteomes" id="UP001448207"/>
    </source>
</evidence>
<proteinExistence type="predicted"/>
<name>A0ABR3B2G2_PHYBL</name>
<dbReference type="Proteomes" id="UP001448207">
    <property type="component" value="Unassembled WGS sequence"/>
</dbReference>
<dbReference type="EMBL" id="JBCLYO010000006">
    <property type="protein sequence ID" value="KAL0087767.1"/>
    <property type="molecule type" value="Genomic_DNA"/>
</dbReference>
<feature type="region of interest" description="Disordered" evidence="1">
    <location>
        <begin position="155"/>
        <end position="181"/>
    </location>
</feature>
<organism evidence="2 3">
    <name type="scientific">Phycomyces blakesleeanus</name>
    <dbReference type="NCBI Taxonomy" id="4837"/>
    <lineage>
        <taxon>Eukaryota</taxon>
        <taxon>Fungi</taxon>
        <taxon>Fungi incertae sedis</taxon>
        <taxon>Mucoromycota</taxon>
        <taxon>Mucoromycotina</taxon>
        <taxon>Mucoromycetes</taxon>
        <taxon>Mucorales</taxon>
        <taxon>Phycomycetaceae</taxon>
        <taxon>Phycomyces</taxon>
    </lineage>
</organism>
<evidence type="ECO:0000313" key="2">
    <source>
        <dbReference type="EMBL" id="KAL0087767.1"/>
    </source>
</evidence>
<reference evidence="2 3" key="1">
    <citation type="submission" date="2024-04" db="EMBL/GenBank/DDBJ databases">
        <title>Symmetric and asymmetric DNA N6-adenine methylation regulates different biological responses in Mucorales.</title>
        <authorList>
            <consortium name="Lawrence Berkeley National Laboratory"/>
            <person name="Lax C."/>
            <person name="Mondo S.J."/>
            <person name="Osorio-Concepcion M."/>
            <person name="Muszewska A."/>
            <person name="Corrochano-Luque M."/>
            <person name="Gutierrez G."/>
            <person name="Riley R."/>
            <person name="Lipzen A."/>
            <person name="Guo J."/>
            <person name="Hundley H."/>
            <person name="Amirebrahimi M."/>
            <person name="Ng V."/>
            <person name="Lorenzo-Gutierrez D."/>
            <person name="Binder U."/>
            <person name="Yang J."/>
            <person name="Song Y."/>
            <person name="Canovas D."/>
            <person name="Navarro E."/>
            <person name="Freitag M."/>
            <person name="Gabaldon T."/>
            <person name="Grigoriev I.V."/>
            <person name="Corrochano L.M."/>
            <person name="Nicolas F.E."/>
            <person name="Garre V."/>
        </authorList>
    </citation>
    <scope>NUCLEOTIDE SEQUENCE [LARGE SCALE GENOMIC DNA]</scope>
    <source>
        <strain evidence="2 3">L51</strain>
    </source>
</reference>
<gene>
    <name evidence="2" type="ORF">J3Q64DRAFT_1460547</name>
</gene>